<evidence type="ECO:0000313" key="2">
    <source>
        <dbReference type="EMBL" id="KAK3690436.1"/>
    </source>
</evidence>
<dbReference type="EMBL" id="JAULSO010000002">
    <property type="protein sequence ID" value="KAK3690436.1"/>
    <property type="molecule type" value="Genomic_DNA"/>
</dbReference>
<keyword evidence="3" id="KW-1185">Reference proteome</keyword>
<accession>A0AAE1CED5</accession>
<evidence type="ECO:0000256" key="1">
    <source>
        <dbReference type="SAM" id="MobiDB-lite"/>
    </source>
</evidence>
<reference evidence="2" key="1">
    <citation type="journal article" date="2023" name="Mol. Phylogenet. Evol.">
        <title>Genome-scale phylogeny and comparative genomics of the fungal order Sordariales.</title>
        <authorList>
            <person name="Hensen N."/>
            <person name="Bonometti L."/>
            <person name="Westerberg I."/>
            <person name="Brannstrom I.O."/>
            <person name="Guillou S."/>
            <person name="Cros-Aarteil S."/>
            <person name="Calhoun S."/>
            <person name="Haridas S."/>
            <person name="Kuo A."/>
            <person name="Mondo S."/>
            <person name="Pangilinan J."/>
            <person name="Riley R."/>
            <person name="LaButti K."/>
            <person name="Andreopoulos B."/>
            <person name="Lipzen A."/>
            <person name="Chen C."/>
            <person name="Yan M."/>
            <person name="Daum C."/>
            <person name="Ng V."/>
            <person name="Clum A."/>
            <person name="Steindorff A."/>
            <person name="Ohm R.A."/>
            <person name="Martin F."/>
            <person name="Silar P."/>
            <person name="Natvig D.O."/>
            <person name="Lalanne C."/>
            <person name="Gautier V."/>
            <person name="Ament-Velasquez S.L."/>
            <person name="Kruys A."/>
            <person name="Hutchinson M.I."/>
            <person name="Powell A.J."/>
            <person name="Barry K."/>
            <person name="Miller A.N."/>
            <person name="Grigoriev I.V."/>
            <person name="Debuchy R."/>
            <person name="Gladieux P."/>
            <person name="Hiltunen Thoren M."/>
            <person name="Johannesson H."/>
        </authorList>
    </citation>
    <scope>NUCLEOTIDE SEQUENCE</scope>
    <source>
        <strain evidence="2">CBS 314.62</strain>
    </source>
</reference>
<organism evidence="2 3">
    <name type="scientific">Podospora appendiculata</name>
    <dbReference type="NCBI Taxonomy" id="314037"/>
    <lineage>
        <taxon>Eukaryota</taxon>
        <taxon>Fungi</taxon>
        <taxon>Dikarya</taxon>
        <taxon>Ascomycota</taxon>
        <taxon>Pezizomycotina</taxon>
        <taxon>Sordariomycetes</taxon>
        <taxon>Sordariomycetidae</taxon>
        <taxon>Sordariales</taxon>
        <taxon>Podosporaceae</taxon>
        <taxon>Podospora</taxon>
    </lineage>
</organism>
<protein>
    <submittedName>
        <fullName evidence="2">Uncharacterized protein</fullName>
    </submittedName>
</protein>
<dbReference type="Proteomes" id="UP001270362">
    <property type="component" value="Unassembled WGS sequence"/>
</dbReference>
<reference evidence="2" key="2">
    <citation type="submission" date="2023-06" db="EMBL/GenBank/DDBJ databases">
        <authorList>
            <consortium name="Lawrence Berkeley National Laboratory"/>
            <person name="Haridas S."/>
            <person name="Hensen N."/>
            <person name="Bonometti L."/>
            <person name="Westerberg I."/>
            <person name="Brannstrom I.O."/>
            <person name="Guillou S."/>
            <person name="Cros-Aarteil S."/>
            <person name="Calhoun S."/>
            <person name="Kuo A."/>
            <person name="Mondo S."/>
            <person name="Pangilinan J."/>
            <person name="Riley R."/>
            <person name="Labutti K."/>
            <person name="Andreopoulos B."/>
            <person name="Lipzen A."/>
            <person name="Chen C."/>
            <person name="Yanf M."/>
            <person name="Daum C."/>
            <person name="Ng V."/>
            <person name="Clum A."/>
            <person name="Steindorff A."/>
            <person name="Ohm R."/>
            <person name="Martin F."/>
            <person name="Silar P."/>
            <person name="Natvig D."/>
            <person name="Lalanne C."/>
            <person name="Gautier V."/>
            <person name="Ament-Velasquez S.L."/>
            <person name="Kruys A."/>
            <person name="Hutchinson M.I."/>
            <person name="Powell A.J."/>
            <person name="Barry K."/>
            <person name="Miller A.N."/>
            <person name="Grigoriev I.V."/>
            <person name="Debuchy R."/>
            <person name="Gladieux P."/>
            <person name="Thoren M.H."/>
            <person name="Johannesson H."/>
        </authorList>
    </citation>
    <scope>NUCLEOTIDE SEQUENCE</scope>
    <source>
        <strain evidence="2">CBS 314.62</strain>
    </source>
</reference>
<comment type="caution">
    <text evidence="2">The sequence shown here is derived from an EMBL/GenBank/DDBJ whole genome shotgun (WGS) entry which is preliminary data.</text>
</comment>
<proteinExistence type="predicted"/>
<feature type="region of interest" description="Disordered" evidence="1">
    <location>
        <begin position="656"/>
        <end position="690"/>
    </location>
</feature>
<name>A0AAE1CED5_9PEZI</name>
<sequence length="690" mass="79699">MTNPYGPAPITAMPKPPDPELDKIFCTERYQQQENCGIRSWELGTMNHALPSSGDPQDPSFCELEVREETWCTAFSELRWFDLVPSDAYREHWTVDDDELWAELRVVIELANRIFWNHLSSSEWFQALLHGPLTKMPGERLNKDFSEHIWKMETNVFDEDDNWGEEIKALWDELQVLGFSVVWTFFDPEDPEHYGTLPEDPSPFAYTSLNKMRSKEGGKITHLASCHLSVGLVRRLLVNPTTRLDPTIFEPGLNMAEKHNARVHLAKAHAVNLLLGVHKFSDEMFDEVKKIEPFYRDERVTELGFSSDLALWGGVLSISYPTTVHEDDGPDAKPRHQQDPVIVTWRPLPIFWAASLQNELYWEGPWARYGSSSIYPDDFMATDVRYSKNASHNRVYHARMENAHEFFGEGLQGSYERTIDCMRHRQSQWRFMRPWYDREYRIWQSTPYSLINLRTAVEKFTKAAAQKDIDLETESPLYIFIVLEQMMIAAAPWLPRPVEYRAAKERLALRNRWKASATAQQIMRPEDRFFFINDFGPCQEKAEFVGGTTPILFASRGIHITGLPEAADQARRILLDYLNPEQMYLIEPGRRWPVPKALYVAMRAQLRSLLQQAWGPEGNNTWLDFTFTFPDYNASDFVILPSRQDAADNGRFHAIQHESAPAPAFPPEVYQPSPEPAQSDFLRGSALPST</sequence>
<dbReference type="AlphaFoldDB" id="A0AAE1CED5"/>
<gene>
    <name evidence="2" type="ORF">B0T22DRAFT_491659</name>
</gene>
<evidence type="ECO:0000313" key="3">
    <source>
        <dbReference type="Proteomes" id="UP001270362"/>
    </source>
</evidence>